<dbReference type="OrthoDB" id="3531601at2"/>
<dbReference type="EMBL" id="CYPU01000018">
    <property type="protein sequence ID" value="CUH46857.1"/>
    <property type="molecule type" value="Genomic_DNA"/>
</dbReference>
<dbReference type="AlphaFoldDB" id="A0A0P1EBV7"/>
<name>A0A0P1EBV7_9RHOB</name>
<evidence type="ECO:0008006" key="3">
    <source>
        <dbReference type="Google" id="ProtNLM"/>
    </source>
</evidence>
<protein>
    <recommendedName>
        <fullName evidence="3">Roadblock/LC7 domain protein</fullName>
    </recommendedName>
</protein>
<dbReference type="STRING" id="81569.RUM4293_00731"/>
<accession>A0A0P1EBV7</accession>
<organism evidence="1 2">
    <name type="scientific">Ruegeria atlantica</name>
    <dbReference type="NCBI Taxonomy" id="81569"/>
    <lineage>
        <taxon>Bacteria</taxon>
        <taxon>Pseudomonadati</taxon>
        <taxon>Pseudomonadota</taxon>
        <taxon>Alphaproteobacteria</taxon>
        <taxon>Rhodobacterales</taxon>
        <taxon>Roseobacteraceae</taxon>
        <taxon>Ruegeria</taxon>
    </lineage>
</organism>
<gene>
    <name evidence="1" type="ORF">RUA4292_01024</name>
</gene>
<evidence type="ECO:0000313" key="1">
    <source>
        <dbReference type="EMBL" id="CUH46857.1"/>
    </source>
</evidence>
<reference evidence="1 2" key="1">
    <citation type="submission" date="2015-09" db="EMBL/GenBank/DDBJ databases">
        <authorList>
            <consortium name="Swine Surveillance"/>
        </authorList>
    </citation>
    <scope>NUCLEOTIDE SEQUENCE [LARGE SCALE GENOMIC DNA]</scope>
    <source>
        <strain evidence="1 2">CECT 4292</strain>
    </source>
</reference>
<dbReference type="Proteomes" id="UP000050783">
    <property type="component" value="Unassembled WGS sequence"/>
</dbReference>
<evidence type="ECO:0000313" key="2">
    <source>
        <dbReference type="Proteomes" id="UP000050783"/>
    </source>
</evidence>
<dbReference type="GeneID" id="55492294"/>
<proteinExistence type="predicted"/>
<dbReference type="RefSeq" id="WP_058276616.1">
    <property type="nucleotide sequence ID" value="NZ_CYPU01000018.1"/>
</dbReference>
<sequence length="133" mass="13949">MSIEAALKSAMETIPDCVAAGYIDMETGMLLGTSVRDQEDAEVLDSLALAVANLFQGGGVGAFEALLRKSGNADTENPGFGEIAVFSKDRLNIFLRTQAYPDHVVCYICRNSANVGLALTKSHLSLGPVAAAV</sequence>